<dbReference type="Proteomes" id="UP000231644">
    <property type="component" value="Unassembled WGS sequence"/>
</dbReference>
<evidence type="ECO:0000313" key="4">
    <source>
        <dbReference type="Proteomes" id="UP000231644"/>
    </source>
</evidence>
<evidence type="ECO:0000313" key="3">
    <source>
        <dbReference type="EMBL" id="SFC83601.1"/>
    </source>
</evidence>
<evidence type="ECO:0000256" key="2">
    <source>
        <dbReference type="SAM" id="MobiDB-lite"/>
    </source>
</evidence>
<dbReference type="AlphaFoldDB" id="A0A1I1MDS2"/>
<dbReference type="Gene3D" id="1.10.443.10">
    <property type="entry name" value="Intergrase catalytic core"/>
    <property type="match status" value="1"/>
</dbReference>
<keyword evidence="1" id="KW-0233">DNA recombination</keyword>
<dbReference type="GO" id="GO:0015074">
    <property type="term" value="P:DNA integration"/>
    <property type="evidence" value="ECO:0007669"/>
    <property type="project" value="InterPro"/>
</dbReference>
<gene>
    <name evidence="3" type="ORF">SAMN05421762_2375</name>
</gene>
<dbReference type="InterPro" id="IPR011010">
    <property type="entry name" value="DNA_brk_join_enz"/>
</dbReference>
<dbReference type="InterPro" id="IPR013762">
    <property type="entry name" value="Integrase-like_cat_sf"/>
</dbReference>
<organism evidence="3 4">
    <name type="scientific">Pseudooceanicola nitratireducens</name>
    <dbReference type="NCBI Taxonomy" id="517719"/>
    <lineage>
        <taxon>Bacteria</taxon>
        <taxon>Pseudomonadati</taxon>
        <taxon>Pseudomonadota</taxon>
        <taxon>Alphaproteobacteria</taxon>
        <taxon>Rhodobacterales</taxon>
        <taxon>Paracoccaceae</taxon>
        <taxon>Pseudooceanicola</taxon>
    </lineage>
</organism>
<feature type="compositionally biased region" description="Pro residues" evidence="2">
    <location>
        <begin position="352"/>
        <end position="361"/>
    </location>
</feature>
<dbReference type="GO" id="GO:0006310">
    <property type="term" value="P:DNA recombination"/>
    <property type="evidence" value="ECO:0007669"/>
    <property type="project" value="UniProtKB-KW"/>
</dbReference>
<accession>A0A1I1MDS2</accession>
<proteinExistence type="predicted"/>
<name>A0A1I1MDS2_9RHOB</name>
<sequence>MFQEYYDAARLGRALEIEAPKKSKTGSLDNLSERFIDWMQDRVMSGNLSKLTLSSRTTGLNQACDTLDPDGDRMGTLSADLPIEAFQHIVDGFGVKTGAADTCLKALRAAYTWGKTRGFPKHSAVFEAKSGHKSKGGALQWDANDIGKYLSTHGPGSMARLWFCLAYDSHGRIGDMHRLGRENEVMHGDDRYLEWQPSKKGSAFVSIPFGEMLAAELEHHDERDTYLVTEAGAPFASSGALDNKVRKWIIEAGLCVDATDADGEPIYVGKGKRKIVKKVATRSQHGIRKGVAAMMANSGASEFEIMASFGWTEAKTAAIYTKKFARRGSAASASKRMASAAEACKSTKGVPRPVPRGTPSD</sequence>
<dbReference type="STRING" id="517719.SAMN05421762_2375"/>
<feature type="region of interest" description="Disordered" evidence="2">
    <location>
        <begin position="336"/>
        <end position="361"/>
    </location>
</feature>
<protein>
    <submittedName>
        <fullName evidence="3">Phage integrase family protein</fullName>
    </submittedName>
</protein>
<reference evidence="3 4" key="1">
    <citation type="submission" date="2016-10" db="EMBL/GenBank/DDBJ databases">
        <authorList>
            <person name="de Groot N.N."/>
        </authorList>
    </citation>
    <scope>NUCLEOTIDE SEQUENCE [LARGE SCALE GENOMIC DNA]</scope>
    <source>
        <strain evidence="3 4">DSM 29619</strain>
    </source>
</reference>
<dbReference type="GO" id="GO:0003677">
    <property type="term" value="F:DNA binding"/>
    <property type="evidence" value="ECO:0007669"/>
    <property type="project" value="InterPro"/>
</dbReference>
<dbReference type="EMBL" id="FOLX01000001">
    <property type="protein sequence ID" value="SFC83601.1"/>
    <property type="molecule type" value="Genomic_DNA"/>
</dbReference>
<dbReference type="SUPFAM" id="SSF56349">
    <property type="entry name" value="DNA breaking-rejoining enzymes"/>
    <property type="match status" value="1"/>
</dbReference>
<keyword evidence="4" id="KW-1185">Reference proteome</keyword>
<evidence type="ECO:0000256" key="1">
    <source>
        <dbReference type="ARBA" id="ARBA00023172"/>
    </source>
</evidence>